<evidence type="ECO:0000256" key="1">
    <source>
        <dbReference type="SAM" id="MobiDB-lite"/>
    </source>
</evidence>
<keyword evidence="3" id="KW-1185">Reference proteome</keyword>
<feature type="compositionally biased region" description="Polar residues" evidence="1">
    <location>
        <begin position="159"/>
        <end position="175"/>
    </location>
</feature>
<accession>A0ABQ9WH51</accession>
<gene>
    <name evidence="2" type="ORF">P7K49_002374</name>
</gene>
<reference evidence="2 3" key="1">
    <citation type="submission" date="2023-05" db="EMBL/GenBank/DDBJ databases">
        <title>B98-5 Cell Line De Novo Hybrid Assembly: An Optical Mapping Approach.</title>
        <authorList>
            <person name="Kananen K."/>
            <person name="Auerbach J.A."/>
            <person name="Kautto E."/>
            <person name="Blachly J.S."/>
        </authorList>
    </citation>
    <scope>NUCLEOTIDE SEQUENCE [LARGE SCALE GENOMIC DNA]</scope>
    <source>
        <strain evidence="2">B95-8</strain>
        <tissue evidence="2">Cell line</tissue>
    </source>
</reference>
<protein>
    <submittedName>
        <fullName evidence="2">Uncharacterized protein</fullName>
    </submittedName>
</protein>
<feature type="region of interest" description="Disordered" evidence="1">
    <location>
        <begin position="1"/>
        <end position="115"/>
    </location>
</feature>
<organism evidence="2 3">
    <name type="scientific">Saguinus oedipus</name>
    <name type="common">Cotton-top tamarin</name>
    <name type="synonym">Oedipomidas oedipus</name>
    <dbReference type="NCBI Taxonomy" id="9490"/>
    <lineage>
        <taxon>Eukaryota</taxon>
        <taxon>Metazoa</taxon>
        <taxon>Chordata</taxon>
        <taxon>Craniata</taxon>
        <taxon>Vertebrata</taxon>
        <taxon>Euteleostomi</taxon>
        <taxon>Mammalia</taxon>
        <taxon>Eutheria</taxon>
        <taxon>Euarchontoglires</taxon>
        <taxon>Primates</taxon>
        <taxon>Haplorrhini</taxon>
        <taxon>Platyrrhini</taxon>
        <taxon>Cebidae</taxon>
        <taxon>Callitrichinae</taxon>
        <taxon>Saguinus</taxon>
    </lineage>
</organism>
<feature type="region of interest" description="Disordered" evidence="1">
    <location>
        <begin position="146"/>
        <end position="175"/>
    </location>
</feature>
<dbReference type="Proteomes" id="UP001266305">
    <property type="component" value="Unassembled WGS sequence"/>
</dbReference>
<feature type="non-terminal residue" evidence="2">
    <location>
        <position position="175"/>
    </location>
</feature>
<comment type="caution">
    <text evidence="2">The sequence shown here is derived from an EMBL/GenBank/DDBJ whole genome shotgun (WGS) entry which is preliminary data.</text>
</comment>
<sequence>MPVLSRGPASALSHFPCPAGQDQGRFPARSSWRGLGTTHPDPDCSRSPQGPAKIRPYTPLLRASHMDRNPFSPQFKRFQSTWPGEERIEGSGIGDDSPGSAVAGRATLGWPQSPPEIPCPCPVMLRESAEGKQLVFSFRKHLRVSRVHPTPQRQGACRVSQNDDQGVQGTQRVAS</sequence>
<name>A0ABQ9WH51_SAGOE</name>
<proteinExistence type="predicted"/>
<evidence type="ECO:0000313" key="2">
    <source>
        <dbReference type="EMBL" id="KAK2120988.1"/>
    </source>
</evidence>
<dbReference type="EMBL" id="JASSZA010000001">
    <property type="protein sequence ID" value="KAK2120988.1"/>
    <property type="molecule type" value="Genomic_DNA"/>
</dbReference>
<evidence type="ECO:0000313" key="3">
    <source>
        <dbReference type="Proteomes" id="UP001266305"/>
    </source>
</evidence>